<gene>
    <name evidence="12" type="ORF">FOA43_002567</name>
</gene>
<dbReference type="PANTHER" id="PTHR48022">
    <property type="entry name" value="PLASTIDIC GLUCOSE TRANSPORTER 4"/>
    <property type="match status" value="1"/>
</dbReference>
<feature type="transmembrane region" description="Helical" evidence="10">
    <location>
        <begin position="493"/>
        <end position="512"/>
    </location>
</feature>
<feature type="transmembrane region" description="Helical" evidence="10">
    <location>
        <begin position="430"/>
        <end position="453"/>
    </location>
</feature>
<dbReference type="PROSITE" id="PS00216">
    <property type="entry name" value="SUGAR_TRANSPORT_1"/>
    <property type="match status" value="1"/>
</dbReference>
<dbReference type="Pfam" id="PF00083">
    <property type="entry name" value="Sugar_tr"/>
    <property type="match status" value="1"/>
</dbReference>
<feature type="transmembrane region" description="Helical" evidence="10">
    <location>
        <begin position="108"/>
        <end position="133"/>
    </location>
</feature>
<keyword evidence="5 10" id="KW-0812">Transmembrane</keyword>
<dbReference type="PROSITE" id="PS50850">
    <property type="entry name" value="MFS"/>
    <property type="match status" value="1"/>
</dbReference>
<feature type="domain" description="Major facilitator superfamily (MFS) profile" evidence="11">
    <location>
        <begin position="67"/>
        <end position="518"/>
    </location>
</feature>
<keyword evidence="3 8" id="KW-0813">Transport</keyword>
<dbReference type="InterPro" id="IPR050360">
    <property type="entry name" value="MFS_Sugar_Transporters"/>
</dbReference>
<feature type="transmembrane region" description="Helical" evidence="10">
    <location>
        <begin position="322"/>
        <end position="346"/>
    </location>
</feature>
<reference evidence="12" key="1">
    <citation type="submission" date="2020-10" db="EMBL/GenBank/DDBJ databases">
        <authorList>
            <person name="Roach M.J.R."/>
        </authorList>
    </citation>
    <scope>NUCLEOTIDE SEQUENCE</scope>
    <source>
        <strain evidence="12">CBS 1945</strain>
    </source>
</reference>
<protein>
    <recommendedName>
        <fullName evidence="11">Major facilitator superfamily (MFS) profile domain-containing protein</fullName>
    </recommendedName>
</protein>
<evidence type="ECO:0000256" key="6">
    <source>
        <dbReference type="ARBA" id="ARBA00022989"/>
    </source>
</evidence>
<evidence type="ECO:0000256" key="1">
    <source>
        <dbReference type="ARBA" id="ARBA00004141"/>
    </source>
</evidence>
<dbReference type="NCBIfam" id="TIGR00879">
    <property type="entry name" value="SP"/>
    <property type="match status" value="1"/>
</dbReference>
<keyword evidence="7 10" id="KW-0472">Membrane</keyword>
<feature type="transmembrane region" description="Helical" evidence="10">
    <location>
        <begin position="239"/>
        <end position="257"/>
    </location>
</feature>
<evidence type="ECO:0000313" key="12">
    <source>
        <dbReference type="EMBL" id="QPG75217.1"/>
    </source>
</evidence>
<feature type="region of interest" description="Disordered" evidence="9">
    <location>
        <begin position="1"/>
        <end position="35"/>
    </location>
</feature>
<dbReference type="Proteomes" id="UP000662931">
    <property type="component" value="Chromosome 2"/>
</dbReference>
<comment type="subcellular location">
    <subcellularLocation>
        <location evidence="1">Membrane</location>
        <topology evidence="1">Multi-pass membrane protein</topology>
    </subcellularLocation>
</comment>
<dbReference type="FunFam" id="1.20.1250.20:FF:000044">
    <property type="entry name" value="Hexose transporter Hxt3p"/>
    <property type="match status" value="1"/>
</dbReference>
<comment type="similarity">
    <text evidence="2 8">Belongs to the major facilitator superfamily. Sugar transporter (TC 2.A.1.1) family.</text>
</comment>
<feature type="transmembrane region" description="Helical" evidence="10">
    <location>
        <begin position="391"/>
        <end position="410"/>
    </location>
</feature>
<evidence type="ECO:0000256" key="9">
    <source>
        <dbReference type="SAM" id="MobiDB-lite"/>
    </source>
</evidence>
<dbReference type="InterPro" id="IPR020846">
    <property type="entry name" value="MFS_dom"/>
</dbReference>
<evidence type="ECO:0000256" key="8">
    <source>
        <dbReference type="RuleBase" id="RU003346"/>
    </source>
</evidence>
<organism evidence="12 13">
    <name type="scientific">Eeniella nana</name>
    <name type="common">Yeast</name>
    <name type="synonym">Brettanomyces nanus</name>
    <dbReference type="NCBI Taxonomy" id="13502"/>
    <lineage>
        <taxon>Eukaryota</taxon>
        <taxon>Fungi</taxon>
        <taxon>Dikarya</taxon>
        <taxon>Ascomycota</taxon>
        <taxon>Saccharomycotina</taxon>
        <taxon>Pichiomycetes</taxon>
        <taxon>Pichiales</taxon>
        <taxon>Pichiaceae</taxon>
        <taxon>Brettanomyces</taxon>
    </lineage>
</organism>
<dbReference type="GO" id="GO:0055056">
    <property type="term" value="F:D-glucose transmembrane transporter activity"/>
    <property type="evidence" value="ECO:0007669"/>
    <property type="project" value="UniProtKB-ARBA"/>
</dbReference>
<evidence type="ECO:0000256" key="2">
    <source>
        <dbReference type="ARBA" id="ARBA00010992"/>
    </source>
</evidence>
<dbReference type="GO" id="GO:0005351">
    <property type="term" value="F:carbohydrate:proton symporter activity"/>
    <property type="evidence" value="ECO:0007669"/>
    <property type="project" value="TreeGrafter"/>
</dbReference>
<dbReference type="KEGG" id="bnn:FOA43_002567"/>
<feature type="transmembrane region" description="Helical" evidence="10">
    <location>
        <begin position="204"/>
        <end position="227"/>
    </location>
</feature>
<dbReference type="AlphaFoldDB" id="A0A875RV42"/>
<feature type="transmembrane region" description="Helical" evidence="10">
    <location>
        <begin position="168"/>
        <end position="192"/>
    </location>
</feature>
<keyword evidence="13" id="KW-1185">Reference proteome</keyword>
<evidence type="ECO:0000256" key="3">
    <source>
        <dbReference type="ARBA" id="ARBA00022448"/>
    </source>
</evidence>
<evidence type="ECO:0000256" key="10">
    <source>
        <dbReference type="SAM" id="Phobius"/>
    </source>
</evidence>
<evidence type="ECO:0000313" key="13">
    <source>
        <dbReference type="Proteomes" id="UP000662931"/>
    </source>
</evidence>
<dbReference type="InterPro" id="IPR036259">
    <property type="entry name" value="MFS_trans_sf"/>
</dbReference>
<dbReference type="InterPro" id="IPR005829">
    <property type="entry name" value="Sugar_transporter_CS"/>
</dbReference>
<evidence type="ECO:0000256" key="4">
    <source>
        <dbReference type="ARBA" id="ARBA00022597"/>
    </source>
</evidence>
<keyword evidence="6 10" id="KW-1133">Transmembrane helix</keyword>
<keyword evidence="4" id="KW-0762">Sugar transport</keyword>
<dbReference type="InterPro" id="IPR005828">
    <property type="entry name" value="MFS_sugar_transport-like"/>
</dbReference>
<dbReference type="GeneID" id="62195968"/>
<dbReference type="PRINTS" id="PR00171">
    <property type="entry name" value="SUGRTRNSPORT"/>
</dbReference>
<dbReference type="SUPFAM" id="SSF103473">
    <property type="entry name" value="MFS general substrate transporter"/>
    <property type="match status" value="1"/>
</dbReference>
<dbReference type="GO" id="GO:0005886">
    <property type="term" value="C:plasma membrane"/>
    <property type="evidence" value="ECO:0007669"/>
    <property type="project" value="TreeGrafter"/>
</dbReference>
<dbReference type="OrthoDB" id="5141738at2759"/>
<feature type="transmembrane region" description="Helical" evidence="10">
    <location>
        <begin position="145"/>
        <end position="162"/>
    </location>
</feature>
<evidence type="ECO:0000256" key="5">
    <source>
        <dbReference type="ARBA" id="ARBA00022692"/>
    </source>
</evidence>
<dbReference type="RefSeq" id="XP_038778782.1">
    <property type="nucleotide sequence ID" value="XM_038922854.1"/>
</dbReference>
<dbReference type="InterPro" id="IPR003663">
    <property type="entry name" value="Sugar/inositol_transpt"/>
</dbReference>
<evidence type="ECO:0000256" key="7">
    <source>
        <dbReference type="ARBA" id="ARBA00023136"/>
    </source>
</evidence>
<feature type="transmembrane region" description="Helical" evidence="10">
    <location>
        <begin position="59"/>
        <end position="80"/>
    </location>
</feature>
<dbReference type="PANTHER" id="PTHR48022:SF50">
    <property type="entry name" value="HEXOSE TRANSPORTER HXT14"/>
    <property type="match status" value="1"/>
</dbReference>
<accession>A0A875RV42</accession>
<dbReference type="CDD" id="cd17356">
    <property type="entry name" value="MFS_HXT"/>
    <property type="match status" value="1"/>
</dbReference>
<feature type="compositionally biased region" description="Low complexity" evidence="9">
    <location>
        <begin position="1"/>
        <end position="18"/>
    </location>
</feature>
<feature type="transmembrane region" description="Helical" evidence="10">
    <location>
        <begin position="361"/>
        <end position="382"/>
    </location>
</feature>
<dbReference type="Gene3D" id="1.20.1250.20">
    <property type="entry name" value="MFS general substrate transporter like domains"/>
    <property type="match status" value="1"/>
</dbReference>
<feature type="compositionally biased region" description="Basic and acidic residues" evidence="9">
    <location>
        <begin position="19"/>
        <end position="35"/>
    </location>
</feature>
<sequence>MSSSESSSHMASLFSESFSSHEQKNKKERGFEMTFKRSLPATPEEELPAPFPEVESNKAAYIAATITSLLISLGGFLFGWDTGTISGIVVMPDFLERFADWKTSTQSYAFSVVKTGLIVSIFTLAAAPGGLTLGKLGDKFGRKKGLFVTLVFYMVGVVVQISSNSSWIQFFFGRILTGMAVGSTLVICPIFISEVSPKAIRGTLVCLFQLSVTLGIFIGYCVCYASYHNYDDSRQWRIPIGLDFAWALIAIAGLVFAPESPRYLIQNGNLEMAQKSISRINKAPENSIIVLTEMNNLIEAIDAEKQAGKASWRDLVTGHPKIAYRLIMGIVLDSLQVLSGNTYFFYYGTSTFKSVGLTDGFMTSIILGLVNFVSTFGSLYVIDHLGRRKSLILGSAGMLVCLIVYSSLGVKSLYPEEYGVDPNSTVGDLMILFCCLYIFSFATTWGPGIYVILGESYPIRVRSQAIAIATAANWIWGFLIAFFTPMITNVIHFAYGFVFAGLEAFAIVYVYTCVPETKGIPLEDVDEMYANFKPGLAFKSNDGKI</sequence>
<name>A0A875RV42_EENNA</name>
<dbReference type="EMBL" id="CP064813">
    <property type="protein sequence ID" value="QPG75217.1"/>
    <property type="molecule type" value="Genomic_DNA"/>
</dbReference>
<proteinExistence type="inferred from homology"/>
<feature type="transmembrane region" description="Helical" evidence="10">
    <location>
        <begin position="465"/>
        <end position="487"/>
    </location>
</feature>
<dbReference type="PROSITE" id="PS00217">
    <property type="entry name" value="SUGAR_TRANSPORT_2"/>
    <property type="match status" value="1"/>
</dbReference>
<evidence type="ECO:0000259" key="11">
    <source>
        <dbReference type="PROSITE" id="PS50850"/>
    </source>
</evidence>